<dbReference type="EMBL" id="JAJSOW010000100">
    <property type="protein sequence ID" value="KAI9185609.1"/>
    <property type="molecule type" value="Genomic_DNA"/>
</dbReference>
<protein>
    <submittedName>
        <fullName evidence="1">Uncharacterized protein</fullName>
    </submittedName>
</protein>
<dbReference type="Proteomes" id="UP001064489">
    <property type="component" value="Chromosome 3"/>
</dbReference>
<evidence type="ECO:0000313" key="1">
    <source>
        <dbReference type="EMBL" id="KAI9185609.1"/>
    </source>
</evidence>
<comment type="caution">
    <text evidence="1">The sequence shown here is derived from an EMBL/GenBank/DDBJ whole genome shotgun (WGS) entry which is preliminary data.</text>
</comment>
<proteinExistence type="predicted"/>
<reference evidence="1" key="2">
    <citation type="submission" date="2023-02" db="EMBL/GenBank/DDBJ databases">
        <authorList>
            <person name="Swenson N.G."/>
            <person name="Wegrzyn J.L."/>
            <person name="Mcevoy S.L."/>
        </authorList>
    </citation>
    <scope>NUCLEOTIDE SEQUENCE</scope>
    <source>
        <strain evidence="1">91603</strain>
        <tissue evidence="1">Leaf</tissue>
    </source>
</reference>
<evidence type="ECO:0000313" key="2">
    <source>
        <dbReference type="Proteomes" id="UP001064489"/>
    </source>
</evidence>
<reference evidence="1" key="1">
    <citation type="journal article" date="2022" name="Plant J.">
        <title>Strategies of tolerance reflected in two North American maple genomes.</title>
        <authorList>
            <person name="McEvoy S.L."/>
            <person name="Sezen U.U."/>
            <person name="Trouern-Trend A."/>
            <person name="McMahon S.M."/>
            <person name="Schaberg P.G."/>
            <person name="Yang J."/>
            <person name="Wegrzyn J.L."/>
            <person name="Swenson N.G."/>
        </authorList>
    </citation>
    <scope>NUCLEOTIDE SEQUENCE</scope>
    <source>
        <strain evidence="1">91603</strain>
    </source>
</reference>
<name>A0AAD5J3U2_ACENE</name>
<organism evidence="1 2">
    <name type="scientific">Acer negundo</name>
    <name type="common">Box elder</name>
    <dbReference type="NCBI Taxonomy" id="4023"/>
    <lineage>
        <taxon>Eukaryota</taxon>
        <taxon>Viridiplantae</taxon>
        <taxon>Streptophyta</taxon>
        <taxon>Embryophyta</taxon>
        <taxon>Tracheophyta</taxon>
        <taxon>Spermatophyta</taxon>
        <taxon>Magnoliopsida</taxon>
        <taxon>eudicotyledons</taxon>
        <taxon>Gunneridae</taxon>
        <taxon>Pentapetalae</taxon>
        <taxon>rosids</taxon>
        <taxon>malvids</taxon>
        <taxon>Sapindales</taxon>
        <taxon>Sapindaceae</taxon>
        <taxon>Hippocastanoideae</taxon>
        <taxon>Acereae</taxon>
        <taxon>Acer</taxon>
    </lineage>
</organism>
<accession>A0AAD5J3U2</accession>
<dbReference type="AlphaFoldDB" id="A0AAD5J3U2"/>
<keyword evidence="2" id="KW-1185">Reference proteome</keyword>
<sequence>MEHENAIQQHEEKEYAYELAAKMEHEDTAAQPVIEVGEPNTRTTDAQPVINVCEPRAAQPVIEVGEPRMIGRRSAMRRRQGQCGWASFN</sequence>
<gene>
    <name evidence="1" type="ORF">LWI28_008780</name>
</gene>